<keyword evidence="2" id="KW-0378">Hydrolase</keyword>
<keyword evidence="3" id="KW-1185">Reference proteome</keyword>
<proteinExistence type="predicted"/>
<dbReference type="Pfam" id="PF00561">
    <property type="entry name" value="Abhydrolase_1"/>
    <property type="match status" value="1"/>
</dbReference>
<dbReference type="eggNOG" id="COG0596">
    <property type="taxonomic scope" value="Bacteria"/>
</dbReference>
<dbReference type="PATRIC" id="fig|1068978.7.peg.5195"/>
<dbReference type="HOGENOM" id="CLU_083329_0_0_11"/>
<organism evidence="2 3">
    <name type="scientific">Amycolatopsis methanolica 239</name>
    <dbReference type="NCBI Taxonomy" id="1068978"/>
    <lineage>
        <taxon>Bacteria</taxon>
        <taxon>Bacillati</taxon>
        <taxon>Actinomycetota</taxon>
        <taxon>Actinomycetes</taxon>
        <taxon>Pseudonocardiales</taxon>
        <taxon>Pseudonocardiaceae</taxon>
        <taxon>Amycolatopsis</taxon>
        <taxon>Amycolatopsis methanolica group</taxon>
    </lineage>
</organism>
<dbReference type="EMBL" id="CP009110">
    <property type="protein sequence ID" value="AIJ24923.1"/>
    <property type="molecule type" value="Genomic_DNA"/>
</dbReference>
<dbReference type="PANTHER" id="PTHR43433">
    <property type="entry name" value="HYDROLASE, ALPHA/BETA FOLD FAMILY PROTEIN"/>
    <property type="match status" value="1"/>
</dbReference>
<dbReference type="SUPFAM" id="SSF53474">
    <property type="entry name" value="alpha/beta-Hydrolases"/>
    <property type="match status" value="1"/>
</dbReference>
<dbReference type="Proteomes" id="UP000062973">
    <property type="component" value="Chromosome"/>
</dbReference>
<accession>A0A076MVQ9</accession>
<evidence type="ECO:0000313" key="2">
    <source>
        <dbReference type="EMBL" id="AIJ24923.1"/>
    </source>
</evidence>
<dbReference type="AlphaFoldDB" id="A0A076MVQ9"/>
<dbReference type="InterPro" id="IPR029058">
    <property type="entry name" value="AB_hydrolase_fold"/>
</dbReference>
<name>A0A076MVQ9_AMYME</name>
<dbReference type="PANTHER" id="PTHR43433:SF5">
    <property type="entry name" value="AB HYDROLASE-1 DOMAIN-CONTAINING PROTEIN"/>
    <property type="match status" value="1"/>
</dbReference>
<dbReference type="GO" id="GO:0004806">
    <property type="term" value="F:triacylglycerol lipase activity"/>
    <property type="evidence" value="ECO:0007669"/>
    <property type="project" value="TreeGrafter"/>
</dbReference>
<dbReference type="RefSeq" id="WP_017983758.1">
    <property type="nucleotide sequence ID" value="NZ_AQUL01000001.1"/>
</dbReference>
<feature type="domain" description="AB hydrolase-1" evidence="1">
    <location>
        <begin position="24"/>
        <end position="162"/>
    </location>
</feature>
<reference evidence="2 3" key="1">
    <citation type="submission" date="2014-07" db="EMBL/GenBank/DDBJ databases">
        <title>Whole Genome Sequence of the Amycolatopsis methanolica 239.</title>
        <authorList>
            <person name="Tang B."/>
        </authorList>
    </citation>
    <scope>NUCLEOTIDE SEQUENCE [LARGE SCALE GENOMIC DNA]</scope>
    <source>
        <strain evidence="2 3">239</strain>
    </source>
</reference>
<dbReference type="InterPro" id="IPR050471">
    <property type="entry name" value="AB_hydrolase"/>
</dbReference>
<dbReference type="KEGG" id="amq:AMETH_4831"/>
<sequence length="267" mass="28247">MISESGACPVPDGELHVERSGAGPALLLVPGGTGAAASYRALAEQLATRYTVLGYDRRGHFGSTDSTDGPLTVARHADDARAVVEHFGYSKALVFGSSAGGQIGLELAVRHPDVVSGLVVHEPPAVGLLPDADEWLEFAAEQAALSADGDVFAAFQGFLGSIAGAGLPPLKTVRLPHEHEWRLLFDRELVGFYRYLPDLDALRRGPVPIVLTAGEGSRGYYHYRPARALALELGLPFVELPGAHLAPQRNAKAFADALNTVLADLVL</sequence>
<gene>
    <name evidence="2" type="ORF">AMETH_4831</name>
</gene>
<dbReference type="GO" id="GO:0046503">
    <property type="term" value="P:glycerolipid catabolic process"/>
    <property type="evidence" value="ECO:0007669"/>
    <property type="project" value="TreeGrafter"/>
</dbReference>
<dbReference type="Gene3D" id="3.40.50.1820">
    <property type="entry name" value="alpha/beta hydrolase"/>
    <property type="match status" value="1"/>
</dbReference>
<protein>
    <submittedName>
        <fullName evidence="2">Hydrolase</fullName>
    </submittedName>
</protein>
<evidence type="ECO:0000313" key="3">
    <source>
        <dbReference type="Proteomes" id="UP000062973"/>
    </source>
</evidence>
<dbReference type="InterPro" id="IPR000073">
    <property type="entry name" value="AB_hydrolase_1"/>
</dbReference>
<dbReference type="OrthoDB" id="3210164at2"/>
<evidence type="ECO:0000259" key="1">
    <source>
        <dbReference type="Pfam" id="PF00561"/>
    </source>
</evidence>
<dbReference type="STRING" id="1068978.AMETH_4831"/>